<name>A0A858SUZ4_9RHOB</name>
<evidence type="ECO:0000313" key="2">
    <source>
        <dbReference type="Proteomes" id="UP000503308"/>
    </source>
</evidence>
<protein>
    <submittedName>
        <fullName evidence="1">Uncharacterized protein</fullName>
    </submittedName>
</protein>
<accession>A0A858SUZ4</accession>
<dbReference type="RefSeq" id="WP_169641045.1">
    <property type="nucleotide sequence ID" value="NZ_CP048788.1"/>
</dbReference>
<proteinExistence type="predicted"/>
<dbReference type="Proteomes" id="UP000503308">
    <property type="component" value="Chromosome"/>
</dbReference>
<gene>
    <name evidence="1" type="ORF">G3256_11970</name>
</gene>
<evidence type="ECO:0000313" key="1">
    <source>
        <dbReference type="EMBL" id="QJF51827.1"/>
    </source>
</evidence>
<sequence>MDAIKTTEIAGALYRAHGDKAEFEAAQCENRFRDAGDEDEAGNWRAIRERIRRMRGANQS</sequence>
<dbReference type="AlphaFoldDB" id="A0A858SUZ4"/>
<reference evidence="1 2" key="1">
    <citation type="submission" date="2020-02" db="EMBL/GenBank/DDBJ databases">
        <title>Genome sequence of Roseobacter ponti.</title>
        <authorList>
            <person name="Hollensteiner J."/>
            <person name="Schneider D."/>
            <person name="Poehlein A."/>
            <person name="Daniel R."/>
        </authorList>
    </citation>
    <scope>NUCLEOTIDE SEQUENCE [LARGE SCALE GENOMIC DNA]</scope>
    <source>
        <strain evidence="1 2">DSM 106830</strain>
    </source>
</reference>
<keyword evidence="2" id="KW-1185">Reference proteome</keyword>
<dbReference type="EMBL" id="CP048788">
    <property type="protein sequence ID" value="QJF51827.1"/>
    <property type="molecule type" value="Genomic_DNA"/>
</dbReference>
<dbReference type="KEGG" id="rpon:G3256_11970"/>
<organism evidence="1 2">
    <name type="scientific">Roseobacter ponti</name>
    <dbReference type="NCBI Taxonomy" id="1891787"/>
    <lineage>
        <taxon>Bacteria</taxon>
        <taxon>Pseudomonadati</taxon>
        <taxon>Pseudomonadota</taxon>
        <taxon>Alphaproteobacteria</taxon>
        <taxon>Rhodobacterales</taxon>
        <taxon>Roseobacteraceae</taxon>
        <taxon>Roseobacter</taxon>
    </lineage>
</organism>